<sequence length="153" mass="16723">MFKSQTDTMIFTAGERAYLADHGLGRLATLAPDGSPHLQPVAVWFDPATETVRIGGPELTRSRKYRNVLADPRVSLVIDDQSPTPNALGQTGRGIELRGIAEIVLLDPPLHPAFDRETLHLRPRRVIAWNLEPITGPSSGTGSHLSGYHSRDV</sequence>
<proteinExistence type="predicted"/>
<keyword evidence="1" id="KW-0560">Oxidoreductase</keyword>
<protein>
    <submittedName>
        <fullName evidence="3">PPOX class F420-dependent oxidoreductase</fullName>
    </submittedName>
</protein>
<dbReference type="EMBL" id="BAAAUV010000010">
    <property type="protein sequence ID" value="GAA3219661.1"/>
    <property type="molecule type" value="Genomic_DNA"/>
</dbReference>
<evidence type="ECO:0000256" key="1">
    <source>
        <dbReference type="ARBA" id="ARBA00023002"/>
    </source>
</evidence>
<dbReference type="InterPro" id="IPR052019">
    <property type="entry name" value="F420H2_bilvrd_red/Heme_oxyg"/>
</dbReference>
<dbReference type="InterPro" id="IPR024031">
    <property type="entry name" value="MSMEG_5819/OxyR"/>
</dbReference>
<evidence type="ECO:0000313" key="4">
    <source>
        <dbReference type="Proteomes" id="UP001501237"/>
    </source>
</evidence>
<feature type="domain" description="Pyridoxamine 5'-phosphate oxidase N-terminal" evidence="2">
    <location>
        <begin position="16"/>
        <end position="114"/>
    </location>
</feature>
<dbReference type="Pfam" id="PF01243">
    <property type="entry name" value="PNPOx_N"/>
    <property type="match status" value="1"/>
</dbReference>
<dbReference type="NCBIfam" id="TIGR04023">
    <property type="entry name" value="PPOX_MSMEG_5819"/>
    <property type="match status" value="1"/>
</dbReference>
<accession>A0ABP6QCI4</accession>
<dbReference type="PANTHER" id="PTHR35176">
    <property type="entry name" value="HEME OXYGENASE HI_0854-RELATED"/>
    <property type="match status" value="1"/>
</dbReference>
<evidence type="ECO:0000313" key="3">
    <source>
        <dbReference type="EMBL" id="GAA3219661.1"/>
    </source>
</evidence>
<dbReference type="Proteomes" id="UP001501237">
    <property type="component" value="Unassembled WGS sequence"/>
</dbReference>
<keyword evidence="4" id="KW-1185">Reference proteome</keyword>
<evidence type="ECO:0000259" key="2">
    <source>
        <dbReference type="Pfam" id="PF01243"/>
    </source>
</evidence>
<dbReference type="InterPro" id="IPR012349">
    <property type="entry name" value="Split_barrel_FMN-bd"/>
</dbReference>
<name>A0ABP6QCI4_9ACTN</name>
<reference evidence="4" key="1">
    <citation type="journal article" date="2019" name="Int. J. Syst. Evol. Microbiol.">
        <title>The Global Catalogue of Microorganisms (GCM) 10K type strain sequencing project: providing services to taxonomists for standard genome sequencing and annotation.</title>
        <authorList>
            <consortium name="The Broad Institute Genomics Platform"/>
            <consortium name="The Broad Institute Genome Sequencing Center for Infectious Disease"/>
            <person name="Wu L."/>
            <person name="Ma J."/>
        </authorList>
    </citation>
    <scope>NUCLEOTIDE SEQUENCE [LARGE SCALE GENOMIC DNA]</scope>
    <source>
        <strain evidence="4">JCM 9377</strain>
    </source>
</reference>
<dbReference type="SUPFAM" id="SSF50475">
    <property type="entry name" value="FMN-binding split barrel"/>
    <property type="match status" value="1"/>
</dbReference>
<organism evidence="3 4">
    <name type="scientific">Actinocorallia longicatena</name>
    <dbReference type="NCBI Taxonomy" id="111803"/>
    <lineage>
        <taxon>Bacteria</taxon>
        <taxon>Bacillati</taxon>
        <taxon>Actinomycetota</taxon>
        <taxon>Actinomycetes</taxon>
        <taxon>Streptosporangiales</taxon>
        <taxon>Thermomonosporaceae</taxon>
        <taxon>Actinocorallia</taxon>
    </lineage>
</organism>
<dbReference type="InterPro" id="IPR011576">
    <property type="entry name" value="Pyridox_Oxase_N"/>
</dbReference>
<dbReference type="PANTHER" id="PTHR35176:SF6">
    <property type="entry name" value="HEME OXYGENASE HI_0854-RELATED"/>
    <property type="match status" value="1"/>
</dbReference>
<comment type="caution">
    <text evidence="3">The sequence shown here is derived from an EMBL/GenBank/DDBJ whole genome shotgun (WGS) entry which is preliminary data.</text>
</comment>
<dbReference type="Gene3D" id="2.30.110.10">
    <property type="entry name" value="Electron Transport, Fmn-binding Protein, Chain A"/>
    <property type="match status" value="1"/>
</dbReference>
<gene>
    <name evidence="3" type="ORF">GCM10010468_43840</name>
</gene>